<evidence type="ECO:0000313" key="1">
    <source>
        <dbReference type="EMBL" id="OHA68932.1"/>
    </source>
</evidence>
<gene>
    <name evidence="1" type="ORF">A3D59_00545</name>
</gene>
<dbReference type="GO" id="GO:0006355">
    <property type="term" value="P:regulation of DNA-templated transcription"/>
    <property type="evidence" value="ECO:0007669"/>
    <property type="project" value="InterPro"/>
</dbReference>
<dbReference type="Proteomes" id="UP000179258">
    <property type="component" value="Unassembled WGS sequence"/>
</dbReference>
<comment type="caution">
    <text evidence="1">The sequence shown here is derived from an EMBL/GenBank/DDBJ whole genome shotgun (WGS) entry which is preliminary data.</text>
</comment>
<evidence type="ECO:0000313" key="2">
    <source>
        <dbReference type="Proteomes" id="UP000179258"/>
    </source>
</evidence>
<evidence type="ECO:0008006" key="3">
    <source>
        <dbReference type="Google" id="ProtNLM"/>
    </source>
</evidence>
<dbReference type="AlphaFoldDB" id="A0A1G2R9J4"/>
<protein>
    <recommendedName>
        <fullName evidence="3">Damage-inducible protein J</fullName>
    </recommendedName>
</protein>
<dbReference type="EMBL" id="MHTX01000004">
    <property type="protein sequence ID" value="OHA68932.1"/>
    <property type="molecule type" value="Genomic_DNA"/>
</dbReference>
<sequence length="92" mass="10288">MAKAIINIKTEKEIKRNAQKLAEELGISLSDVLNAAIRNFIRTREIRISDVPQMTPEFERFLGSVEQDIAAKKNLSPAFETSDGLGHYLASQ</sequence>
<accession>A0A1G2R9J4</accession>
<name>A0A1G2R9J4_9BACT</name>
<dbReference type="InterPro" id="IPR013321">
    <property type="entry name" value="Arc_rbn_hlx_hlx"/>
</dbReference>
<proteinExistence type="predicted"/>
<organism evidence="1 2">
    <name type="scientific">Candidatus Wildermuthbacteria bacterium RIFCSPHIGHO2_02_FULL_47_17</name>
    <dbReference type="NCBI Taxonomy" id="1802452"/>
    <lineage>
        <taxon>Bacteria</taxon>
        <taxon>Candidatus Wildermuthiibacteriota</taxon>
    </lineage>
</organism>
<dbReference type="Gene3D" id="1.10.1220.10">
    <property type="entry name" value="Met repressor-like"/>
    <property type="match status" value="1"/>
</dbReference>
<reference evidence="1 2" key="1">
    <citation type="journal article" date="2016" name="Nat. Commun.">
        <title>Thousands of microbial genomes shed light on interconnected biogeochemical processes in an aquifer system.</title>
        <authorList>
            <person name="Anantharaman K."/>
            <person name="Brown C.T."/>
            <person name="Hug L.A."/>
            <person name="Sharon I."/>
            <person name="Castelle C.J."/>
            <person name="Probst A.J."/>
            <person name="Thomas B.C."/>
            <person name="Singh A."/>
            <person name="Wilkins M.J."/>
            <person name="Karaoz U."/>
            <person name="Brodie E.L."/>
            <person name="Williams K.H."/>
            <person name="Hubbard S.S."/>
            <person name="Banfield J.F."/>
        </authorList>
    </citation>
    <scope>NUCLEOTIDE SEQUENCE [LARGE SCALE GENOMIC DNA]</scope>
</reference>